<evidence type="ECO:0000313" key="3">
    <source>
        <dbReference type="Proteomes" id="UP000824120"/>
    </source>
</evidence>
<feature type="chain" id="PRO_5039903987" evidence="1">
    <location>
        <begin position="28"/>
        <end position="238"/>
    </location>
</feature>
<proteinExistence type="predicted"/>
<keyword evidence="1" id="KW-0732">Signal</keyword>
<gene>
    <name evidence="2" type="ORF">H5410_004867</name>
</gene>
<dbReference type="PANTHER" id="PTHR33116">
    <property type="entry name" value="REVERSE TRANSCRIPTASE ZINC-BINDING DOMAIN-CONTAINING PROTEIN-RELATED-RELATED"/>
    <property type="match status" value="1"/>
</dbReference>
<dbReference type="EMBL" id="JACXVP010000002">
    <property type="protein sequence ID" value="KAG5619649.1"/>
    <property type="molecule type" value="Genomic_DNA"/>
</dbReference>
<keyword evidence="3" id="KW-1185">Reference proteome</keyword>
<sequence>MRTNIRILLLLLILASAAFLLADGAEAGSSNSLVQWQIISKLNYSSQIRLHPHLLLLVTVPWETNNHIFLHCKFTAQIWNLFLNITSMNWTMPEHTSDLLSYWIRRGGMPDIAQLATILGGDVDSIPTIYLEMPLGAKSKSKVIWNNVIEKCESKLTRWKSQYLFVGGRLTLINFVLDALPHFCGIDRLDKIRTFLWLGNKEKRGFHLLKWKVVIIGKNPRGLGIRILKIQNKVLKMK</sequence>
<name>A0A9J6A522_SOLCO</name>
<comment type="caution">
    <text evidence="2">The sequence shown here is derived from an EMBL/GenBank/DDBJ whole genome shotgun (WGS) entry which is preliminary data.</text>
</comment>
<evidence type="ECO:0000256" key="1">
    <source>
        <dbReference type="SAM" id="SignalP"/>
    </source>
</evidence>
<dbReference type="PANTHER" id="PTHR33116:SF85">
    <property type="entry name" value="REVERSE TRANSCRIPTASE ZINC-BINDING DOMAIN-CONTAINING PROTEIN"/>
    <property type="match status" value="1"/>
</dbReference>
<accession>A0A9J6A522</accession>
<reference evidence="2 3" key="1">
    <citation type="submission" date="2020-09" db="EMBL/GenBank/DDBJ databases">
        <title>De no assembly of potato wild relative species, Solanum commersonii.</title>
        <authorList>
            <person name="Cho K."/>
        </authorList>
    </citation>
    <scope>NUCLEOTIDE SEQUENCE [LARGE SCALE GENOMIC DNA]</scope>
    <source>
        <strain evidence="2">LZ3.2</strain>
        <tissue evidence="2">Leaf</tissue>
    </source>
</reference>
<evidence type="ECO:0000313" key="2">
    <source>
        <dbReference type="EMBL" id="KAG5619649.1"/>
    </source>
</evidence>
<dbReference type="OrthoDB" id="1932527at2759"/>
<feature type="signal peptide" evidence="1">
    <location>
        <begin position="1"/>
        <end position="27"/>
    </location>
</feature>
<protein>
    <submittedName>
        <fullName evidence="2">Uncharacterized protein</fullName>
    </submittedName>
</protein>
<organism evidence="2 3">
    <name type="scientific">Solanum commersonii</name>
    <name type="common">Commerson's wild potato</name>
    <name type="synonym">Commerson's nightshade</name>
    <dbReference type="NCBI Taxonomy" id="4109"/>
    <lineage>
        <taxon>Eukaryota</taxon>
        <taxon>Viridiplantae</taxon>
        <taxon>Streptophyta</taxon>
        <taxon>Embryophyta</taxon>
        <taxon>Tracheophyta</taxon>
        <taxon>Spermatophyta</taxon>
        <taxon>Magnoliopsida</taxon>
        <taxon>eudicotyledons</taxon>
        <taxon>Gunneridae</taxon>
        <taxon>Pentapetalae</taxon>
        <taxon>asterids</taxon>
        <taxon>lamiids</taxon>
        <taxon>Solanales</taxon>
        <taxon>Solanaceae</taxon>
        <taxon>Solanoideae</taxon>
        <taxon>Solaneae</taxon>
        <taxon>Solanum</taxon>
    </lineage>
</organism>
<dbReference type="AlphaFoldDB" id="A0A9J6A522"/>
<dbReference type="Proteomes" id="UP000824120">
    <property type="component" value="Chromosome 2"/>
</dbReference>